<name>A0A1F7YEM2_9BACT</name>
<accession>A0A1F7YEM2</accession>
<comment type="caution">
    <text evidence="1">The sequence shown here is derived from an EMBL/GenBank/DDBJ whole genome shotgun (WGS) entry which is preliminary data.</text>
</comment>
<proteinExistence type="predicted"/>
<dbReference type="AlphaFoldDB" id="A0A1F7YEM2"/>
<sequence>MGIDTLEKQLADPETFLRRTAYTLGVELPSASTTKGRIVGLLKSIGIESDHPLISAVQVVDVGNKTGMDELLGRIAQSLDRGSRVAIRVTDLEKDVKKGGGLLTVEISSPGQIQDSISSSGLSITTLEGDTVVIPAVGERRAEIFSRHPSVSGIVRGLTGVDRPVKTAWGGGFRLALDRIIPKDGSNNEAAILELVCDFGFGDRSPRSLNDPGLPHLLTNLSLPLMEGGLTLPKGIYPKYKESFERLVESRQGVKKSPFEASAIVEVVQMDLVHRYYERITRALIASHVAFPLSRAAQIEGIWSIQTDSRVVGEVSPNSVITDLEGGWSLASTRRNPIMGSLNEFSVASAIVRTSKLDKVYPLEVSKRMIDMASWSEFANTLASFKDSKD</sequence>
<organism evidence="1 2">
    <name type="scientific">Candidatus Woesebacteria bacterium RIFCSPHIGHO2_01_FULL_39_28</name>
    <dbReference type="NCBI Taxonomy" id="1802496"/>
    <lineage>
        <taxon>Bacteria</taxon>
        <taxon>Candidatus Woeseibacteriota</taxon>
    </lineage>
</organism>
<evidence type="ECO:0000313" key="1">
    <source>
        <dbReference type="EMBL" id="OGM25776.1"/>
    </source>
</evidence>
<evidence type="ECO:0000313" key="2">
    <source>
        <dbReference type="Proteomes" id="UP000178851"/>
    </source>
</evidence>
<dbReference type="EMBL" id="MGGI01000020">
    <property type="protein sequence ID" value="OGM25776.1"/>
    <property type="molecule type" value="Genomic_DNA"/>
</dbReference>
<dbReference type="Proteomes" id="UP000178851">
    <property type="component" value="Unassembled WGS sequence"/>
</dbReference>
<gene>
    <name evidence="1" type="ORF">A2627_01750</name>
</gene>
<reference evidence="1 2" key="1">
    <citation type="journal article" date="2016" name="Nat. Commun.">
        <title>Thousands of microbial genomes shed light on interconnected biogeochemical processes in an aquifer system.</title>
        <authorList>
            <person name="Anantharaman K."/>
            <person name="Brown C.T."/>
            <person name="Hug L.A."/>
            <person name="Sharon I."/>
            <person name="Castelle C.J."/>
            <person name="Probst A.J."/>
            <person name="Thomas B.C."/>
            <person name="Singh A."/>
            <person name="Wilkins M.J."/>
            <person name="Karaoz U."/>
            <person name="Brodie E.L."/>
            <person name="Williams K.H."/>
            <person name="Hubbard S.S."/>
            <person name="Banfield J.F."/>
        </authorList>
    </citation>
    <scope>NUCLEOTIDE SEQUENCE [LARGE SCALE GENOMIC DNA]</scope>
</reference>
<protein>
    <submittedName>
        <fullName evidence="1">Uncharacterized protein</fullName>
    </submittedName>
</protein>